<proteinExistence type="predicted"/>
<dbReference type="Gene3D" id="3.30.360.10">
    <property type="entry name" value="Dihydrodipicolinate Reductase, domain 2"/>
    <property type="match status" value="1"/>
</dbReference>
<dbReference type="InterPro" id="IPR000683">
    <property type="entry name" value="Gfo/Idh/MocA-like_OxRdtase_N"/>
</dbReference>
<dbReference type="SUPFAM" id="SSF51735">
    <property type="entry name" value="NAD(P)-binding Rossmann-fold domains"/>
    <property type="match status" value="1"/>
</dbReference>
<gene>
    <name evidence="3" type="ORF">DFP98_121122</name>
</gene>
<protein>
    <submittedName>
        <fullName evidence="3">Putative dehydrogenase</fullName>
    </submittedName>
</protein>
<dbReference type="InterPro" id="IPR052515">
    <property type="entry name" value="Gfo/Idh/MocA_Oxidoreductase"/>
</dbReference>
<sequence length="348" mass="38905">MTKGDEEMLKVGLIGIGFIGRAHLDQYLRLEQENYPIRVTAICDTDPKKFEGEFTEGNIGVGNADYDFSKYNLYTDLNDMLASEAFDYIDIALPTFLHDSVAIQVLEKGFNVLCEKPMALDSKRCEEMLAASRKSGKYLMIGQCLRFWPAYEYLKECVDRNTWGAVRSARFYRASSAPIWSNQNWLLDETRSGGALVDFHVHDADMIRWLFGNPDAVTAIGRNVFPGSGYDILSAQYRYPDRKVVSAEADWSLPPSLGFEMSFRVGFDEAAVVFAGGMVTVYPKDGPSLTPELSPDTGFYREIVYLADCLRNGVKPSVSLGDDVAESIRLVEAEKSSADAGGRWIEFK</sequence>
<name>A0A3D9ITY5_9BACL</name>
<accession>A0A3D9ITY5</accession>
<dbReference type="Pfam" id="PF01408">
    <property type="entry name" value="GFO_IDH_MocA"/>
    <property type="match status" value="1"/>
</dbReference>
<dbReference type="InterPro" id="IPR055170">
    <property type="entry name" value="GFO_IDH_MocA-like_dom"/>
</dbReference>
<dbReference type="GO" id="GO:0000166">
    <property type="term" value="F:nucleotide binding"/>
    <property type="evidence" value="ECO:0007669"/>
    <property type="project" value="InterPro"/>
</dbReference>
<comment type="caution">
    <text evidence="3">The sequence shown here is derived from an EMBL/GenBank/DDBJ whole genome shotgun (WGS) entry which is preliminary data.</text>
</comment>
<feature type="domain" description="GFO/IDH/MocA-like oxidoreductase" evidence="2">
    <location>
        <begin position="151"/>
        <end position="264"/>
    </location>
</feature>
<dbReference type="SUPFAM" id="SSF55347">
    <property type="entry name" value="Glyceraldehyde-3-phosphate dehydrogenase-like, C-terminal domain"/>
    <property type="match status" value="1"/>
</dbReference>
<evidence type="ECO:0000259" key="1">
    <source>
        <dbReference type="Pfam" id="PF01408"/>
    </source>
</evidence>
<organism evidence="3 4">
    <name type="scientific">Cohnella phaseoli</name>
    <dbReference type="NCBI Taxonomy" id="456490"/>
    <lineage>
        <taxon>Bacteria</taxon>
        <taxon>Bacillati</taxon>
        <taxon>Bacillota</taxon>
        <taxon>Bacilli</taxon>
        <taxon>Bacillales</taxon>
        <taxon>Paenibacillaceae</taxon>
        <taxon>Cohnella</taxon>
    </lineage>
</organism>
<dbReference type="Pfam" id="PF22725">
    <property type="entry name" value="GFO_IDH_MocA_C3"/>
    <property type="match status" value="1"/>
</dbReference>
<dbReference type="EMBL" id="QRDZ01000021">
    <property type="protein sequence ID" value="RED65231.1"/>
    <property type="molecule type" value="Genomic_DNA"/>
</dbReference>
<evidence type="ECO:0000259" key="2">
    <source>
        <dbReference type="Pfam" id="PF22725"/>
    </source>
</evidence>
<dbReference type="Gene3D" id="3.40.50.720">
    <property type="entry name" value="NAD(P)-binding Rossmann-like Domain"/>
    <property type="match status" value="1"/>
</dbReference>
<keyword evidence="4" id="KW-1185">Reference proteome</keyword>
<dbReference type="InterPro" id="IPR036291">
    <property type="entry name" value="NAD(P)-bd_dom_sf"/>
</dbReference>
<dbReference type="PANTHER" id="PTHR43249">
    <property type="entry name" value="UDP-N-ACETYL-2-AMINO-2-DEOXY-D-GLUCURONATE OXIDASE"/>
    <property type="match status" value="1"/>
</dbReference>
<dbReference type="AlphaFoldDB" id="A0A3D9ITY5"/>
<dbReference type="PANTHER" id="PTHR43249:SF1">
    <property type="entry name" value="D-GLUCOSIDE 3-DEHYDROGENASE"/>
    <property type="match status" value="1"/>
</dbReference>
<evidence type="ECO:0000313" key="4">
    <source>
        <dbReference type="Proteomes" id="UP000256977"/>
    </source>
</evidence>
<dbReference type="Proteomes" id="UP000256977">
    <property type="component" value="Unassembled WGS sequence"/>
</dbReference>
<feature type="domain" description="Gfo/Idh/MocA-like oxidoreductase N-terminal" evidence="1">
    <location>
        <begin position="9"/>
        <end position="142"/>
    </location>
</feature>
<reference evidence="3 4" key="1">
    <citation type="submission" date="2018-07" db="EMBL/GenBank/DDBJ databases">
        <title>Genomic Encyclopedia of Type Strains, Phase III (KMG-III): the genomes of soil and plant-associated and newly described type strains.</title>
        <authorList>
            <person name="Whitman W."/>
        </authorList>
    </citation>
    <scope>NUCLEOTIDE SEQUENCE [LARGE SCALE GENOMIC DNA]</scope>
    <source>
        <strain evidence="3 4">CECT 7287</strain>
    </source>
</reference>
<evidence type="ECO:0000313" key="3">
    <source>
        <dbReference type="EMBL" id="RED65231.1"/>
    </source>
</evidence>